<keyword evidence="5 7" id="KW-0862">Zinc</keyword>
<dbReference type="Gene3D" id="3.90.132.10">
    <property type="entry name" value="Leishmanolysin , domain 2"/>
    <property type="match status" value="1"/>
</dbReference>
<dbReference type="Proteomes" id="UP000017861">
    <property type="component" value="Unassembled WGS sequence"/>
</dbReference>
<dbReference type="EMBL" id="AYLP01000368">
    <property type="protein sequence ID" value="ESS60938.1"/>
    <property type="molecule type" value="Genomic_DNA"/>
</dbReference>
<feature type="binding site" evidence="7">
    <location>
        <position position="130"/>
    </location>
    <ligand>
        <name>Zn(2+)</name>
        <dbReference type="ChEBI" id="CHEBI:29105"/>
        <note>catalytic</note>
    </ligand>
</feature>
<feature type="binding site" evidence="7">
    <location>
        <position position="126"/>
    </location>
    <ligand>
        <name>Zn(2+)</name>
        <dbReference type="ChEBI" id="CHEBI:29105"/>
        <note>catalytic</note>
    </ligand>
</feature>
<accession>V5B972</accession>
<dbReference type="EC" id="3.4.24.-" evidence="8"/>
<protein>
    <recommendedName>
        <fullName evidence="8">Leishmanolysin-like peptidase</fullName>
        <ecNumber evidence="8">3.4.24.-</ecNumber>
    </recommendedName>
</protein>
<dbReference type="Pfam" id="PF01457">
    <property type="entry name" value="Peptidase_M8"/>
    <property type="match status" value="1"/>
</dbReference>
<dbReference type="SUPFAM" id="SSF55486">
    <property type="entry name" value="Metalloproteases ('zincins'), catalytic domain"/>
    <property type="match status" value="1"/>
</dbReference>
<dbReference type="GO" id="GO:0007155">
    <property type="term" value="P:cell adhesion"/>
    <property type="evidence" value="ECO:0007669"/>
    <property type="project" value="InterPro"/>
</dbReference>
<dbReference type="Gene3D" id="3.10.170.20">
    <property type="match status" value="1"/>
</dbReference>
<comment type="caution">
    <text evidence="9">The sequence shown here is derived from an EMBL/GenBank/DDBJ whole genome shotgun (WGS) entry which is preliminary data.</text>
</comment>
<evidence type="ECO:0000313" key="9">
    <source>
        <dbReference type="EMBL" id="ESS60938.1"/>
    </source>
</evidence>
<dbReference type="GO" id="GO:0006508">
    <property type="term" value="P:proteolysis"/>
    <property type="evidence" value="ECO:0007669"/>
    <property type="project" value="UniProtKB-KW"/>
</dbReference>
<reference evidence="9 10" key="1">
    <citation type="journal article" date="2014" name="Genome Announc.">
        <title>Trypanosoma cruzi Clone Dm28c Draft Genome Sequence.</title>
        <authorList>
            <person name="Grisard E.C."/>
            <person name="Teixeira S.M."/>
            <person name="de Almeida L.G."/>
            <person name="Stoco P.H."/>
            <person name="Gerber A.L."/>
            <person name="Talavera-Lopez C."/>
            <person name="Lima O.C."/>
            <person name="Andersson B."/>
            <person name="de Vasconcelos A.T."/>
        </authorList>
    </citation>
    <scope>NUCLEOTIDE SEQUENCE [LARGE SCALE GENOMIC DNA]</scope>
    <source>
        <strain evidence="9 10">Dm28c</strain>
    </source>
</reference>
<evidence type="ECO:0000256" key="4">
    <source>
        <dbReference type="ARBA" id="ARBA00022801"/>
    </source>
</evidence>
<evidence type="ECO:0000256" key="3">
    <source>
        <dbReference type="ARBA" id="ARBA00022723"/>
    </source>
</evidence>
<feature type="binding site" evidence="7">
    <location>
        <position position="196"/>
    </location>
    <ligand>
        <name>Zn(2+)</name>
        <dbReference type="ChEBI" id="CHEBI:29105"/>
        <note>catalytic</note>
    </ligand>
</feature>
<dbReference type="GO" id="GO:0016020">
    <property type="term" value="C:membrane"/>
    <property type="evidence" value="ECO:0007669"/>
    <property type="project" value="InterPro"/>
</dbReference>
<comment type="cofactor">
    <cofactor evidence="7 8">
        <name>Zn(2+)</name>
        <dbReference type="ChEBI" id="CHEBI:29105"/>
    </cofactor>
    <text evidence="7 8">Binds 1 zinc ion per subunit.</text>
</comment>
<proteinExistence type="inferred from homology"/>
<evidence type="ECO:0000256" key="5">
    <source>
        <dbReference type="ARBA" id="ARBA00022833"/>
    </source>
</evidence>
<organism evidence="9 10">
    <name type="scientific">Trypanosoma cruzi Dm28c</name>
    <dbReference type="NCBI Taxonomy" id="1416333"/>
    <lineage>
        <taxon>Eukaryota</taxon>
        <taxon>Discoba</taxon>
        <taxon>Euglenozoa</taxon>
        <taxon>Kinetoplastea</taxon>
        <taxon>Metakinetoplastina</taxon>
        <taxon>Trypanosomatida</taxon>
        <taxon>Trypanosomatidae</taxon>
        <taxon>Trypanosoma</taxon>
        <taxon>Schizotrypanum</taxon>
    </lineage>
</organism>
<evidence type="ECO:0000256" key="1">
    <source>
        <dbReference type="ARBA" id="ARBA00005860"/>
    </source>
</evidence>
<dbReference type="OrthoDB" id="250999at2759"/>
<gene>
    <name evidence="9" type="ORF">TCDM_11505</name>
</gene>
<evidence type="ECO:0000256" key="2">
    <source>
        <dbReference type="ARBA" id="ARBA00022670"/>
    </source>
</evidence>
<keyword evidence="6 7" id="KW-0482">Metalloprotease</keyword>
<evidence type="ECO:0000256" key="6">
    <source>
        <dbReference type="ARBA" id="ARBA00023049"/>
    </source>
</evidence>
<keyword evidence="2 8" id="KW-0645">Protease</keyword>
<dbReference type="GO" id="GO:0004222">
    <property type="term" value="F:metalloendopeptidase activity"/>
    <property type="evidence" value="ECO:0007669"/>
    <property type="project" value="UniProtKB-UniRule"/>
</dbReference>
<evidence type="ECO:0000313" key="10">
    <source>
        <dbReference type="Proteomes" id="UP000017861"/>
    </source>
</evidence>
<dbReference type="AlphaFoldDB" id="V5B972"/>
<comment type="similarity">
    <text evidence="1 8">Belongs to the peptidase M8 family.</text>
</comment>
<dbReference type="VEuPathDB" id="TriTrypDB:TCDM_11505"/>
<dbReference type="PRINTS" id="PR00782">
    <property type="entry name" value="LSHMANOLYSIN"/>
</dbReference>
<keyword evidence="3 7" id="KW-0479">Metal-binding</keyword>
<evidence type="ECO:0000256" key="8">
    <source>
        <dbReference type="RuleBase" id="RU366077"/>
    </source>
</evidence>
<dbReference type="GO" id="GO:0046872">
    <property type="term" value="F:metal ion binding"/>
    <property type="evidence" value="ECO:0007669"/>
    <property type="project" value="UniProtKB-KW"/>
</dbReference>
<evidence type="ECO:0000256" key="7">
    <source>
        <dbReference type="PIRSR" id="PIRSR601577-2"/>
    </source>
</evidence>
<dbReference type="InterPro" id="IPR001577">
    <property type="entry name" value="Peptidase_M8"/>
</dbReference>
<keyword evidence="4 8" id="KW-0378">Hydrolase</keyword>
<name>V5B972_TRYCR</name>
<sequence>MNLLNENRRCEDGILTFAHGNILAEETVPSAGQLHADRPFFRPLEGPLIAPPFDAGSVCSWFTVPAGHCSTGVANSGMVLCVAAALGGVWTLPCATLEDGRPVAGVMNFAPAVSFHGGLVTRIAAHLMAHAVGFAHSHMASRSMVRNVAGVRGRALWVVVDSTNAAMAARERHDCDDIVGVELQDGDGDGRTLESHRWRRHTRDEWMAPIGGVGYYTELTPAALAALSCMRAK</sequence>